<gene>
    <name evidence="2" type="ORF">ENSA5_66020</name>
</gene>
<dbReference type="OrthoDB" id="5499333at2"/>
<keyword evidence="3" id="KW-1185">Reference proteome</keyword>
<feature type="transmembrane region" description="Helical" evidence="1">
    <location>
        <begin position="157"/>
        <end position="183"/>
    </location>
</feature>
<evidence type="ECO:0000256" key="1">
    <source>
        <dbReference type="SAM" id="Phobius"/>
    </source>
</evidence>
<organism evidence="2 3">
    <name type="scientific">Enhygromyxa salina</name>
    <dbReference type="NCBI Taxonomy" id="215803"/>
    <lineage>
        <taxon>Bacteria</taxon>
        <taxon>Pseudomonadati</taxon>
        <taxon>Myxococcota</taxon>
        <taxon>Polyangia</taxon>
        <taxon>Nannocystales</taxon>
        <taxon>Nannocystaceae</taxon>
        <taxon>Enhygromyxa</taxon>
    </lineage>
</organism>
<name>A0A2S9XBT1_9BACT</name>
<feature type="transmembrane region" description="Helical" evidence="1">
    <location>
        <begin position="6"/>
        <end position="25"/>
    </location>
</feature>
<keyword evidence="1" id="KW-0472">Membrane</keyword>
<reference evidence="2 3" key="1">
    <citation type="submission" date="2018-03" db="EMBL/GenBank/DDBJ databases">
        <title>Draft Genome Sequences of the Obligatory Marine Myxobacteria Enhygromyxa salina SWB005.</title>
        <authorList>
            <person name="Poehlein A."/>
            <person name="Moghaddam J.A."/>
            <person name="Harms H."/>
            <person name="Alanjari M."/>
            <person name="Koenig G.M."/>
            <person name="Daniel R."/>
            <person name="Schaeberle T.F."/>
        </authorList>
    </citation>
    <scope>NUCLEOTIDE SEQUENCE [LARGE SCALE GENOMIC DNA]</scope>
    <source>
        <strain evidence="2 3">SWB005</strain>
    </source>
</reference>
<dbReference type="EMBL" id="PVNK01000286">
    <property type="protein sequence ID" value="PRP90306.1"/>
    <property type="molecule type" value="Genomic_DNA"/>
</dbReference>
<keyword evidence="1" id="KW-1133">Transmembrane helix</keyword>
<feature type="transmembrane region" description="Helical" evidence="1">
    <location>
        <begin position="79"/>
        <end position="99"/>
    </location>
</feature>
<feature type="transmembrane region" description="Helical" evidence="1">
    <location>
        <begin position="231"/>
        <end position="256"/>
    </location>
</feature>
<keyword evidence="1" id="KW-0812">Transmembrane</keyword>
<evidence type="ECO:0000313" key="2">
    <source>
        <dbReference type="EMBL" id="PRP90306.1"/>
    </source>
</evidence>
<protein>
    <submittedName>
        <fullName evidence="2">Uncharacterized protein</fullName>
    </submittedName>
</protein>
<dbReference type="AlphaFoldDB" id="A0A2S9XBT1"/>
<comment type="caution">
    <text evidence="2">The sequence shown here is derived from an EMBL/GenBank/DDBJ whole genome shotgun (WGS) entry which is preliminary data.</text>
</comment>
<dbReference type="RefSeq" id="WP_106395753.1">
    <property type="nucleotide sequence ID" value="NZ_PVNK01000286.1"/>
</dbReference>
<evidence type="ECO:0000313" key="3">
    <source>
        <dbReference type="Proteomes" id="UP000237968"/>
    </source>
</evidence>
<sequence>MDQLIACLAIVGFVVVLFLFGDRMLARERRQELGGWLIDELPSEARVDALPKAFIEWFDRLFRTRTFVVLGRELHLPRFWRSALASFLALVAAFVVWIANKGGFSQPPSSGTNLGLLLLLYGGATVVTNIIPDYLSLVESRFVLGKMSETRSLLGKLAWLALDVVATATIVFCFLWGSGYLLLPLVPEDSLYAVGCLTQETFDFDRMLDITIAGLTFSTPPGTINYDVSGIYIFSSFFTSFWVWLYLGSSLLVRLAQLAPGLRGFLRRACRVQDYPLRVLAVVSGIVAIGLFSLSPVVSSLLPADRRGTNGMDGNVGQIELCERLRWPATRTAPRARPGARARR</sequence>
<accession>A0A2S9XBT1</accession>
<proteinExistence type="predicted"/>
<dbReference type="Proteomes" id="UP000237968">
    <property type="component" value="Unassembled WGS sequence"/>
</dbReference>
<feature type="transmembrane region" description="Helical" evidence="1">
    <location>
        <begin position="114"/>
        <end position="136"/>
    </location>
</feature>
<feature type="transmembrane region" description="Helical" evidence="1">
    <location>
        <begin position="277"/>
        <end position="298"/>
    </location>
</feature>